<accession>A0ABT4BU07</accession>
<dbReference type="Proteomes" id="UP001082703">
    <property type="component" value="Unassembled WGS sequence"/>
</dbReference>
<feature type="transmembrane region" description="Helical" evidence="2">
    <location>
        <begin position="6"/>
        <end position="25"/>
    </location>
</feature>
<protein>
    <submittedName>
        <fullName evidence="3">Uncharacterized protein</fullName>
    </submittedName>
</protein>
<keyword evidence="2" id="KW-0812">Transmembrane</keyword>
<keyword evidence="2" id="KW-0472">Membrane</keyword>
<name>A0ABT4BU07_9FIRM</name>
<keyword evidence="4" id="KW-1185">Reference proteome</keyword>
<evidence type="ECO:0000313" key="3">
    <source>
        <dbReference type="EMBL" id="MCY1713383.1"/>
    </source>
</evidence>
<keyword evidence="2" id="KW-1133">Transmembrane helix</keyword>
<organism evidence="3 4">
    <name type="scientific">Caproiciproducens galactitolivorans</name>
    <dbReference type="NCBI Taxonomy" id="642589"/>
    <lineage>
        <taxon>Bacteria</taxon>
        <taxon>Bacillati</taxon>
        <taxon>Bacillota</taxon>
        <taxon>Clostridia</taxon>
        <taxon>Eubacteriales</taxon>
        <taxon>Acutalibacteraceae</taxon>
        <taxon>Caproiciproducens</taxon>
    </lineage>
</organism>
<feature type="coiled-coil region" evidence="1">
    <location>
        <begin position="35"/>
        <end position="87"/>
    </location>
</feature>
<evidence type="ECO:0000313" key="4">
    <source>
        <dbReference type="Proteomes" id="UP001082703"/>
    </source>
</evidence>
<evidence type="ECO:0000256" key="2">
    <source>
        <dbReference type="SAM" id="Phobius"/>
    </source>
</evidence>
<dbReference type="EMBL" id="JAPOHA010000003">
    <property type="protein sequence ID" value="MCY1713383.1"/>
    <property type="molecule type" value="Genomic_DNA"/>
</dbReference>
<sequence>MFDSAMAWVETALFLILLYGVLRLIKELVKRLFDRQALEAELKELQSTFQEYQSDMVVRLERYKNTIAELEDQINEYTDSNSKTMDQTDYDVAQISNLVHQLMELNDELFIKISFIDQCLSTEQPPTGKQINDFKTMIQSDISHKLELKKEYEIFEQQILERNQQRHSRMLHRDMGLEL</sequence>
<reference evidence="3 4" key="1">
    <citation type="submission" date="2022-11" db="EMBL/GenBank/DDBJ databases">
        <authorList>
            <person name="Caiyu Z."/>
        </authorList>
    </citation>
    <scope>NUCLEOTIDE SEQUENCE [LARGE SCALE GENOMIC DNA]</scope>
    <source>
        <strain evidence="3 4">YR-4</strain>
    </source>
</reference>
<evidence type="ECO:0000256" key="1">
    <source>
        <dbReference type="SAM" id="Coils"/>
    </source>
</evidence>
<gene>
    <name evidence="3" type="ORF">OUY18_03820</name>
</gene>
<proteinExistence type="predicted"/>
<dbReference type="RefSeq" id="WP_268057390.1">
    <property type="nucleotide sequence ID" value="NZ_JAPOHA010000003.1"/>
</dbReference>
<comment type="caution">
    <text evidence="3">The sequence shown here is derived from an EMBL/GenBank/DDBJ whole genome shotgun (WGS) entry which is preliminary data.</text>
</comment>
<keyword evidence="1" id="KW-0175">Coiled coil</keyword>